<protein>
    <submittedName>
        <fullName evidence="2">MORN repeat variant</fullName>
    </submittedName>
</protein>
<sequence>MPTSSDPKALPGLLFPGPRSKSGAILATIGLALAVSGCGPGREAGARHGEAGATPVEAPVSEPTGTRSVNDRVAPGPPGTTDHGAESTTAAATEVPTIEALAAELLVPPAELVIVTDPALRMEGDPETYPLPKTVGGVAVKIVRERHPSTGVLMRIKTVKADSAEAESGPVLHGPEWTYFDTAALASIQWWKENVAHGPVQHWWRVGTKKSEGRFKDGERDGLRREYAKNGQMKSQGAYDAGVAIGVHEEWFPSGQRMRSETFANGALDGLRQVWDRDGLIVLRESYDRGVRDGLWSDFHPGDGDPREWGNYDQGARTGVWQRGSEDGVILESVHYVDDRRHGLAKIWNPAGSLIEEVTYVHGAKTGLRRTWYDDGVVQSEGELEDGLRTAYWSYYKADGTLNELWSGEYSEDQRVGPGDPPAPAGNAGEDGDEGPR</sequence>
<organism evidence="2 3">
    <name type="scientific">Saltatorellus ferox</name>
    <dbReference type="NCBI Taxonomy" id="2528018"/>
    <lineage>
        <taxon>Bacteria</taxon>
        <taxon>Pseudomonadati</taxon>
        <taxon>Planctomycetota</taxon>
        <taxon>Planctomycetia</taxon>
        <taxon>Planctomycetia incertae sedis</taxon>
        <taxon>Saltatorellus</taxon>
    </lineage>
</organism>
<dbReference type="Pfam" id="PF07661">
    <property type="entry name" value="MORN_2"/>
    <property type="match status" value="3"/>
</dbReference>
<feature type="region of interest" description="Disordered" evidence="1">
    <location>
        <begin position="407"/>
        <end position="437"/>
    </location>
</feature>
<evidence type="ECO:0000313" key="2">
    <source>
        <dbReference type="EMBL" id="QDV07557.1"/>
    </source>
</evidence>
<evidence type="ECO:0000256" key="1">
    <source>
        <dbReference type="SAM" id="MobiDB-lite"/>
    </source>
</evidence>
<gene>
    <name evidence="2" type="ORF">Poly30_30830</name>
</gene>
<feature type="region of interest" description="Disordered" evidence="1">
    <location>
        <begin position="41"/>
        <end position="89"/>
    </location>
</feature>
<accession>A0A518ETY7</accession>
<dbReference type="AlphaFoldDB" id="A0A518ETY7"/>
<dbReference type="Proteomes" id="UP000320390">
    <property type="component" value="Chromosome"/>
</dbReference>
<evidence type="ECO:0000313" key="3">
    <source>
        <dbReference type="Proteomes" id="UP000320390"/>
    </source>
</evidence>
<dbReference type="InterPro" id="IPR011652">
    <property type="entry name" value="MORN_2"/>
</dbReference>
<dbReference type="EMBL" id="CP036434">
    <property type="protein sequence ID" value="QDV07557.1"/>
    <property type="molecule type" value="Genomic_DNA"/>
</dbReference>
<reference evidence="2 3" key="1">
    <citation type="submission" date="2019-02" db="EMBL/GenBank/DDBJ databases">
        <title>Deep-cultivation of Planctomycetes and their phenomic and genomic characterization uncovers novel biology.</title>
        <authorList>
            <person name="Wiegand S."/>
            <person name="Jogler M."/>
            <person name="Boedeker C."/>
            <person name="Pinto D."/>
            <person name="Vollmers J."/>
            <person name="Rivas-Marin E."/>
            <person name="Kohn T."/>
            <person name="Peeters S.H."/>
            <person name="Heuer A."/>
            <person name="Rast P."/>
            <person name="Oberbeckmann S."/>
            <person name="Bunk B."/>
            <person name="Jeske O."/>
            <person name="Meyerdierks A."/>
            <person name="Storesund J.E."/>
            <person name="Kallscheuer N."/>
            <person name="Luecker S."/>
            <person name="Lage O.M."/>
            <person name="Pohl T."/>
            <person name="Merkel B.J."/>
            <person name="Hornburger P."/>
            <person name="Mueller R.-W."/>
            <person name="Bruemmer F."/>
            <person name="Labrenz M."/>
            <person name="Spormann A.M."/>
            <person name="Op den Camp H."/>
            <person name="Overmann J."/>
            <person name="Amann R."/>
            <person name="Jetten M.S.M."/>
            <person name="Mascher T."/>
            <person name="Medema M.H."/>
            <person name="Devos D.P."/>
            <person name="Kaster A.-K."/>
            <person name="Ovreas L."/>
            <person name="Rohde M."/>
            <person name="Galperin M.Y."/>
            <person name="Jogler C."/>
        </authorList>
    </citation>
    <scope>NUCLEOTIDE SEQUENCE [LARGE SCALE GENOMIC DNA]</scope>
    <source>
        <strain evidence="2 3">Poly30</strain>
    </source>
</reference>
<proteinExistence type="predicted"/>
<dbReference type="Gene3D" id="2.20.110.10">
    <property type="entry name" value="Histone H3 K4-specific methyltransferase SET7/9 N-terminal domain"/>
    <property type="match status" value="2"/>
</dbReference>
<dbReference type="SUPFAM" id="SSF82185">
    <property type="entry name" value="Histone H3 K4-specific methyltransferase SET7/9 N-terminal domain"/>
    <property type="match status" value="2"/>
</dbReference>
<keyword evidence="3" id="KW-1185">Reference proteome</keyword>
<dbReference type="OrthoDB" id="8854536at2"/>
<name>A0A518ETY7_9BACT</name>
<dbReference type="RefSeq" id="WP_145198689.1">
    <property type="nucleotide sequence ID" value="NZ_CP036434.1"/>
</dbReference>